<dbReference type="InterPro" id="IPR006311">
    <property type="entry name" value="TAT_signal"/>
</dbReference>
<dbReference type="Proteomes" id="UP000199569">
    <property type="component" value="Unassembled WGS sequence"/>
</dbReference>
<dbReference type="OrthoDB" id="3239593at2"/>
<dbReference type="STRING" id="549386.SAMN02927923_04513"/>
<dbReference type="EMBL" id="FMVJ01000023">
    <property type="protein sequence ID" value="SCZ13959.1"/>
    <property type="molecule type" value="Genomic_DNA"/>
</dbReference>
<dbReference type="PROSITE" id="PS51318">
    <property type="entry name" value="TAT"/>
    <property type="match status" value="1"/>
</dbReference>
<dbReference type="SUPFAM" id="SSF53850">
    <property type="entry name" value="Periplasmic binding protein-like II"/>
    <property type="match status" value="1"/>
</dbReference>
<name>A0A1G5LP60_9HYPH</name>
<evidence type="ECO:0000256" key="1">
    <source>
        <dbReference type="ARBA" id="ARBA00022764"/>
    </source>
</evidence>
<feature type="chain" id="PRO_5011689078" evidence="2">
    <location>
        <begin position="31"/>
        <end position="398"/>
    </location>
</feature>
<evidence type="ECO:0000313" key="3">
    <source>
        <dbReference type="EMBL" id="SCZ13959.1"/>
    </source>
</evidence>
<accession>A0A1G5LP60</accession>
<sequence length="398" mass="43905">MERQPKHLDRRMLLGGAASLAALASTGVRAQSLALPKTPVALNVIDVGGALALMQKAFEEYRKAKPELVSRITYVKAPAPELASKVKAQQNAGRIDIDMVLTGSDGLAAGLEQELWLKLLPTYADKFPNLEENYEPAALNLHRAQGRGYGVVINYYPSGPLLEYAPERVKDVPKTAEELLAWAKANPGRFMYARPANSGPGRTFMMGLPYILGDKDAMDPVNGWEKTWAYLRELNAYIDYYPSGTTATMKEFGEGSRDIIITTTGWDINPRALGIVPKSAKIGTLKGFHWVSDAFFMVVPKGVADEKLAVLVDLMAFLLKPEQQAFSYDEGYLYPGPAVKNVPLTMAPKESQDVINEFGRPEYAELISGNPIELPLPPEKMVVAFRRWDEEIGSKRAK</sequence>
<dbReference type="Gene3D" id="3.40.190.10">
    <property type="entry name" value="Periplasmic binding protein-like II"/>
    <property type="match status" value="2"/>
</dbReference>
<dbReference type="PANTHER" id="PTHR42779:SF1">
    <property type="entry name" value="PROTEIN YNJB"/>
    <property type="match status" value="1"/>
</dbReference>
<dbReference type="RefSeq" id="WP_091139831.1">
    <property type="nucleotide sequence ID" value="NZ_FMVJ01000023.1"/>
</dbReference>
<dbReference type="PANTHER" id="PTHR42779">
    <property type="entry name" value="PROTEIN YNJB"/>
    <property type="match status" value="1"/>
</dbReference>
<evidence type="ECO:0000256" key="2">
    <source>
        <dbReference type="SAM" id="SignalP"/>
    </source>
</evidence>
<protein>
    <submittedName>
        <fullName evidence="3">Putative spermidine/putrescine transport system substrate-binding protein</fullName>
    </submittedName>
</protein>
<dbReference type="InterPro" id="IPR006059">
    <property type="entry name" value="SBP"/>
</dbReference>
<gene>
    <name evidence="3" type="ORF">SAMN02927923_04513</name>
</gene>
<proteinExistence type="predicted"/>
<dbReference type="Pfam" id="PF13416">
    <property type="entry name" value="SBP_bac_8"/>
    <property type="match status" value="1"/>
</dbReference>
<keyword evidence="4" id="KW-1185">Reference proteome</keyword>
<evidence type="ECO:0000313" key="4">
    <source>
        <dbReference type="Proteomes" id="UP000199569"/>
    </source>
</evidence>
<dbReference type="AlphaFoldDB" id="A0A1G5LP60"/>
<keyword evidence="1" id="KW-0574">Periplasm</keyword>
<reference evidence="3 4" key="1">
    <citation type="submission" date="2016-10" db="EMBL/GenBank/DDBJ databases">
        <authorList>
            <person name="de Groot N.N."/>
        </authorList>
    </citation>
    <scope>NUCLEOTIDE SEQUENCE [LARGE SCALE GENOMIC DNA]</scope>
    <source>
        <strain evidence="3 4">CGMCC 1.7666</strain>
    </source>
</reference>
<feature type="signal peptide" evidence="2">
    <location>
        <begin position="1"/>
        <end position="30"/>
    </location>
</feature>
<organism evidence="3 4">
    <name type="scientific">Microvirga guangxiensis</name>
    <dbReference type="NCBI Taxonomy" id="549386"/>
    <lineage>
        <taxon>Bacteria</taxon>
        <taxon>Pseudomonadati</taxon>
        <taxon>Pseudomonadota</taxon>
        <taxon>Alphaproteobacteria</taxon>
        <taxon>Hyphomicrobiales</taxon>
        <taxon>Methylobacteriaceae</taxon>
        <taxon>Microvirga</taxon>
    </lineage>
</organism>
<keyword evidence="2" id="KW-0732">Signal</keyword>